<dbReference type="Gene3D" id="3.40.640.10">
    <property type="entry name" value="Type I PLP-dependent aspartate aminotransferase-like (Major domain)"/>
    <property type="match status" value="1"/>
</dbReference>
<proteinExistence type="inferred from homology"/>
<reference evidence="8" key="1">
    <citation type="submission" date="2014-12" db="EMBL/GenBank/DDBJ databases">
        <title>Complete genome sequence of a multi-drug resistant Klebsiella pneumoniae.</title>
        <authorList>
            <person name="Hua X."/>
            <person name="Chen Q."/>
            <person name="Li X."/>
            <person name="Feng Y."/>
            <person name="Ruan Z."/>
            <person name="Yu Y."/>
        </authorList>
    </citation>
    <scope>NUCLEOTIDE SEQUENCE [LARGE SCALE GENOMIC DNA]</scope>
    <source>
        <strain evidence="8">5.12</strain>
    </source>
</reference>
<dbReference type="GO" id="GO:0030170">
    <property type="term" value="F:pyridoxal phosphate binding"/>
    <property type="evidence" value="ECO:0007669"/>
    <property type="project" value="InterPro"/>
</dbReference>
<evidence type="ECO:0000256" key="3">
    <source>
        <dbReference type="ARBA" id="ARBA00022898"/>
    </source>
</evidence>
<dbReference type="Pfam" id="PF00155">
    <property type="entry name" value="Aminotran_1_2"/>
    <property type="match status" value="1"/>
</dbReference>
<dbReference type="RefSeq" id="WP_075608558.1">
    <property type="nucleotide sequence ID" value="NZ_CP052766.1"/>
</dbReference>
<keyword evidence="4 7" id="KW-0456">Lyase</keyword>
<evidence type="ECO:0000256" key="2">
    <source>
        <dbReference type="ARBA" id="ARBA00012224"/>
    </source>
</evidence>
<dbReference type="AlphaFoldDB" id="A0A6M4MDB8"/>
<dbReference type="PANTHER" id="PTHR43525:SF1">
    <property type="entry name" value="PROTEIN MALY"/>
    <property type="match status" value="1"/>
</dbReference>
<evidence type="ECO:0000259" key="6">
    <source>
        <dbReference type="Pfam" id="PF00155"/>
    </source>
</evidence>
<evidence type="ECO:0000313" key="8">
    <source>
        <dbReference type="Proteomes" id="UP000219285"/>
    </source>
</evidence>
<feature type="domain" description="Aminotransferase class I/classII large" evidence="6">
    <location>
        <begin position="49"/>
        <end position="375"/>
    </location>
</feature>
<comment type="cofactor">
    <cofactor evidence="1">
        <name>pyridoxal 5'-phosphate</name>
        <dbReference type="ChEBI" id="CHEBI:597326"/>
    </cofactor>
</comment>
<reference evidence="7 8" key="2">
    <citation type="submission" date="2020-04" db="EMBL/GenBank/DDBJ databases">
        <title>Complete genome sequence of Alteromonas pelagimontana 5.12T.</title>
        <authorList>
            <person name="Sinha R.K."/>
            <person name="Krishnan K.P."/>
            <person name="Kurian J.P."/>
        </authorList>
    </citation>
    <scope>NUCLEOTIDE SEQUENCE [LARGE SCALE GENOMIC DNA]</scope>
    <source>
        <strain evidence="7 8">5.12</strain>
    </source>
</reference>
<comment type="similarity">
    <text evidence="5">Belongs to the class-II pyridoxal-phosphate-dependent aminotransferase family. MalY/PatB cystathionine beta-lyase subfamily.</text>
</comment>
<dbReference type="InterPro" id="IPR015422">
    <property type="entry name" value="PyrdxlP-dep_Trfase_small"/>
</dbReference>
<keyword evidence="3" id="KW-0663">Pyridoxal phosphate</keyword>
<sequence>MPFDFDNTPSRENTYSFKWQKYQGQDIIPAWVADTEFRCAQPILDALQAKVEHGNMGYVLPGQHTPANEAVVRWLKDKHDWQISAEWIVWMPGVVPAFNAACKAYCEPGDKVMVQTPNYPPLLAAPKLNNLERVDIGTVEVGGRHTLDFNELESQAADPKCKLLILCNPMNPVGSVLTQTELDQVAQICEQNNVLLCSDEIHCDLVLEPGCKHLPAGREAALRDNSVTLMAASKTFNVAGLGAAFAIIPNRKLRQQFTQATAGMVPWVNVLGLVATQAAFTQCDDWHRAQLDYLRGNRDRVFEVVNAVSGLRMLKPEATFLAWVDATELQVSSVQQWAENRGVGPSPGADFHASECFRINYGCSRAMLENILSRLAGNRASDR</sequence>
<dbReference type="CDD" id="cd00609">
    <property type="entry name" value="AAT_like"/>
    <property type="match status" value="1"/>
</dbReference>
<dbReference type="Gene3D" id="3.90.1150.10">
    <property type="entry name" value="Aspartate Aminotransferase, domain 1"/>
    <property type="match status" value="1"/>
</dbReference>
<accession>A0A6M4MDB8</accession>
<dbReference type="PANTHER" id="PTHR43525">
    <property type="entry name" value="PROTEIN MALY"/>
    <property type="match status" value="1"/>
</dbReference>
<dbReference type="InterPro" id="IPR051798">
    <property type="entry name" value="Class-II_PLP-Dep_Aminotrans"/>
</dbReference>
<evidence type="ECO:0000256" key="5">
    <source>
        <dbReference type="ARBA" id="ARBA00037974"/>
    </source>
</evidence>
<organism evidence="7 8">
    <name type="scientific">Alteromonas pelagimontana</name>
    <dbReference type="NCBI Taxonomy" id="1858656"/>
    <lineage>
        <taxon>Bacteria</taxon>
        <taxon>Pseudomonadati</taxon>
        <taxon>Pseudomonadota</taxon>
        <taxon>Gammaproteobacteria</taxon>
        <taxon>Alteromonadales</taxon>
        <taxon>Alteromonadaceae</taxon>
        <taxon>Alteromonas/Salinimonas group</taxon>
        <taxon>Alteromonas</taxon>
    </lineage>
</organism>
<protein>
    <recommendedName>
        <fullName evidence="2">cysteine-S-conjugate beta-lyase</fullName>
        <ecNumber evidence="2">4.4.1.13</ecNumber>
    </recommendedName>
</protein>
<dbReference type="InterPro" id="IPR004839">
    <property type="entry name" value="Aminotransferase_I/II_large"/>
</dbReference>
<evidence type="ECO:0000256" key="4">
    <source>
        <dbReference type="ARBA" id="ARBA00023239"/>
    </source>
</evidence>
<dbReference type="NCBIfam" id="TIGR04350">
    <property type="entry name" value="C_S_lyase_PatB"/>
    <property type="match status" value="1"/>
</dbReference>
<dbReference type="OrthoDB" id="3224382at2"/>
<dbReference type="GO" id="GO:0047804">
    <property type="term" value="F:cysteine-S-conjugate beta-lyase activity"/>
    <property type="evidence" value="ECO:0007669"/>
    <property type="project" value="UniProtKB-EC"/>
</dbReference>
<dbReference type="Proteomes" id="UP000219285">
    <property type="component" value="Chromosome"/>
</dbReference>
<dbReference type="InterPro" id="IPR027619">
    <property type="entry name" value="C-S_lyase_PatB-like"/>
</dbReference>
<dbReference type="EC" id="4.4.1.13" evidence="2"/>
<dbReference type="InterPro" id="IPR015424">
    <property type="entry name" value="PyrdxlP-dep_Trfase"/>
</dbReference>
<dbReference type="EMBL" id="CP052766">
    <property type="protein sequence ID" value="QJR80126.1"/>
    <property type="molecule type" value="Genomic_DNA"/>
</dbReference>
<keyword evidence="8" id="KW-1185">Reference proteome</keyword>
<dbReference type="SUPFAM" id="SSF53383">
    <property type="entry name" value="PLP-dependent transferases"/>
    <property type="match status" value="1"/>
</dbReference>
<dbReference type="InterPro" id="IPR015421">
    <property type="entry name" value="PyrdxlP-dep_Trfase_major"/>
</dbReference>
<name>A0A6M4MDB8_9ALTE</name>
<dbReference type="KEGG" id="apel:CA267_004700"/>
<evidence type="ECO:0000313" key="7">
    <source>
        <dbReference type="EMBL" id="QJR80126.1"/>
    </source>
</evidence>
<gene>
    <name evidence="7" type="ORF">CA267_004700</name>
</gene>
<evidence type="ECO:0000256" key="1">
    <source>
        <dbReference type="ARBA" id="ARBA00001933"/>
    </source>
</evidence>